<comment type="caution">
    <text evidence="3">The sequence shown here is derived from an EMBL/GenBank/DDBJ whole genome shotgun (WGS) entry which is preliminary data.</text>
</comment>
<evidence type="ECO:0000313" key="4">
    <source>
        <dbReference type="Proteomes" id="UP000231259"/>
    </source>
</evidence>
<evidence type="ECO:0000256" key="2">
    <source>
        <dbReference type="SAM" id="SignalP"/>
    </source>
</evidence>
<dbReference type="Proteomes" id="UP000231259">
    <property type="component" value="Unassembled WGS sequence"/>
</dbReference>
<feature type="compositionally biased region" description="Low complexity" evidence="1">
    <location>
        <begin position="42"/>
        <end position="58"/>
    </location>
</feature>
<feature type="region of interest" description="Disordered" evidence="1">
    <location>
        <begin position="33"/>
        <end position="58"/>
    </location>
</feature>
<feature type="signal peptide" evidence="2">
    <location>
        <begin position="1"/>
        <end position="19"/>
    </location>
</feature>
<proteinExistence type="predicted"/>
<keyword evidence="2" id="KW-0732">Signal</keyword>
<dbReference type="PROSITE" id="PS51257">
    <property type="entry name" value="PROKAR_LIPOPROTEIN"/>
    <property type="match status" value="1"/>
</dbReference>
<protein>
    <recommendedName>
        <fullName evidence="5">D-galactarate dehydratase</fullName>
    </recommendedName>
</protein>
<reference evidence="3 4" key="1">
    <citation type="submission" date="2013-09" db="EMBL/GenBank/DDBJ databases">
        <title>Genome sequencing of Phaeobacter antarcticus sp. nov. SM1211.</title>
        <authorList>
            <person name="Zhang X.-Y."/>
            <person name="Liu C."/>
            <person name="Chen X.-L."/>
            <person name="Xie B.-B."/>
            <person name="Qin Q.-L."/>
            <person name="Rong J.-C."/>
            <person name="Zhang Y.-Z."/>
        </authorList>
    </citation>
    <scope>NUCLEOTIDE SEQUENCE [LARGE SCALE GENOMIC DNA]</scope>
    <source>
        <strain evidence="3 4">SM1211</strain>
    </source>
</reference>
<evidence type="ECO:0008006" key="5">
    <source>
        <dbReference type="Google" id="ProtNLM"/>
    </source>
</evidence>
<sequence>MKMKWILLMALTPLLAACAEGFTNANNTVSPASEAAAATDQTRPVTRTAPAGARTAAQFDVTSAAERSAAATRAPGGERSLGSTVASLGDPSRVGFWLETPLVSTPSKGRVTFAGSGKTANVDLIPIDGPSTAGSRLSLSAMRLIEAPLTGLPTVKVFVGG</sequence>
<feature type="chain" id="PRO_5013916706" description="D-galactarate dehydratase" evidence="2">
    <location>
        <begin position="20"/>
        <end position="161"/>
    </location>
</feature>
<organism evidence="3 4">
    <name type="scientific">Puniceibacterium antarcticum</name>
    <dbReference type="NCBI Taxonomy" id="1206336"/>
    <lineage>
        <taxon>Bacteria</taxon>
        <taxon>Pseudomonadati</taxon>
        <taxon>Pseudomonadota</taxon>
        <taxon>Alphaproteobacteria</taxon>
        <taxon>Rhodobacterales</taxon>
        <taxon>Paracoccaceae</taxon>
        <taxon>Puniceibacterium</taxon>
    </lineage>
</organism>
<gene>
    <name evidence="3" type="ORF">P775_08070</name>
</gene>
<evidence type="ECO:0000256" key="1">
    <source>
        <dbReference type="SAM" id="MobiDB-lite"/>
    </source>
</evidence>
<name>A0A2G8RFW8_9RHOB</name>
<dbReference type="AlphaFoldDB" id="A0A2G8RFW8"/>
<dbReference type="EMBL" id="AWWI01000060">
    <property type="protein sequence ID" value="PIL20475.1"/>
    <property type="molecule type" value="Genomic_DNA"/>
</dbReference>
<evidence type="ECO:0000313" key="3">
    <source>
        <dbReference type="EMBL" id="PIL20475.1"/>
    </source>
</evidence>
<accession>A0A2G8RFW8</accession>
<keyword evidence="4" id="KW-1185">Reference proteome</keyword>